<keyword evidence="2" id="KW-0802">TPR repeat</keyword>
<dbReference type="HOGENOM" id="CLU_2293473_0_0_1"/>
<gene>
    <name evidence="4" type="ORF">M422DRAFT_264422</name>
</gene>
<feature type="chain" id="PRO_5002221496" evidence="3">
    <location>
        <begin position="24"/>
        <end position="101"/>
    </location>
</feature>
<sequence>MVLSNRSIAFVILGDSVFALVDADVVIQIKRNWSKGHFQKAKALQGLKDFEEAKLAGLQGSSRGVYQTENRDTFNISLTSPCRRRDYSQTWGEDHSQEEGA</sequence>
<dbReference type="PANTHER" id="PTHR22904:SF523">
    <property type="entry name" value="STRESS-INDUCED-PHOSPHOPROTEIN 1"/>
    <property type="match status" value="1"/>
</dbReference>
<name>A0A0C9V8K0_SPHS4</name>
<evidence type="ECO:0000256" key="1">
    <source>
        <dbReference type="ARBA" id="ARBA00022737"/>
    </source>
</evidence>
<dbReference type="OrthoDB" id="433738at2759"/>
<dbReference type="SUPFAM" id="SSF48452">
    <property type="entry name" value="TPR-like"/>
    <property type="match status" value="1"/>
</dbReference>
<dbReference type="EMBL" id="KN837210">
    <property type="protein sequence ID" value="KIJ33651.1"/>
    <property type="molecule type" value="Genomic_DNA"/>
</dbReference>
<proteinExistence type="predicted"/>
<keyword evidence="3" id="KW-0732">Signal</keyword>
<keyword evidence="1" id="KW-0677">Repeat</keyword>
<evidence type="ECO:0000256" key="3">
    <source>
        <dbReference type="SAM" id="SignalP"/>
    </source>
</evidence>
<evidence type="ECO:0000313" key="5">
    <source>
        <dbReference type="Proteomes" id="UP000054279"/>
    </source>
</evidence>
<dbReference type="Proteomes" id="UP000054279">
    <property type="component" value="Unassembled WGS sequence"/>
</dbReference>
<dbReference type="PANTHER" id="PTHR22904">
    <property type="entry name" value="TPR REPEAT CONTAINING PROTEIN"/>
    <property type="match status" value="1"/>
</dbReference>
<feature type="signal peptide" evidence="3">
    <location>
        <begin position="1"/>
        <end position="23"/>
    </location>
</feature>
<organism evidence="4 5">
    <name type="scientific">Sphaerobolus stellatus (strain SS14)</name>
    <dbReference type="NCBI Taxonomy" id="990650"/>
    <lineage>
        <taxon>Eukaryota</taxon>
        <taxon>Fungi</taxon>
        <taxon>Dikarya</taxon>
        <taxon>Basidiomycota</taxon>
        <taxon>Agaricomycotina</taxon>
        <taxon>Agaricomycetes</taxon>
        <taxon>Phallomycetidae</taxon>
        <taxon>Geastrales</taxon>
        <taxon>Sphaerobolaceae</taxon>
        <taxon>Sphaerobolus</taxon>
    </lineage>
</organism>
<dbReference type="GO" id="GO:0051879">
    <property type="term" value="F:Hsp90 protein binding"/>
    <property type="evidence" value="ECO:0007669"/>
    <property type="project" value="TreeGrafter"/>
</dbReference>
<evidence type="ECO:0000313" key="4">
    <source>
        <dbReference type="EMBL" id="KIJ33651.1"/>
    </source>
</evidence>
<reference evidence="4 5" key="1">
    <citation type="submission" date="2014-06" db="EMBL/GenBank/DDBJ databases">
        <title>Evolutionary Origins and Diversification of the Mycorrhizal Mutualists.</title>
        <authorList>
            <consortium name="DOE Joint Genome Institute"/>
            <consortium name="Mycorrhizal Genomics Consortium"/>
            <person name="Kohler A."/>
            <person name="Kuo A."/>
            <person name="Nagy L.G."/>
            <person name="Floudas D."/>
            <person name="Copeland A."/>
            <person name="Barry K.W."/>
            <person name="Cichocki N."/>
            <person name="Veneault-Fourrey C."/>
            <person name="LaButti K."/>
            <person name="Lindquist E.A."/>
            <person name="Lipzen A."/>
            <person name="Lundell T."/>
            <person name="Morin E."/>
            <person name="Murat C."/>
            <person name="Riley R."/>
            <person name="Ohm R."/>
            <person name="Sun H."/>
            <person name="Tunlid A."/>
            <person name="Henrissat B."/>
            <person name="Grigoriev I.V."/>
            <person name="Hibbett D.S."/>
            <person name="Martin F."/>
        </authorList>
    </citation>
    <scope>NUCLEOTIDE SEQUENCE [LARGE SCALE GENOMIC DNA]</scope>
    <source>
        <strain evidence="4 5">SS14</strain>
    </source>
</reference>
<evidence type="ECO:0000256" key="2">
    <source>
        <dbReference type="ARBA" id="ARBA00022803"/>
    </source>
</evidence>
<dbReference type="Gene3D" id="1.25.40.10">
    <property type="entry name" value="Tetratricopeptide repeat domain"/>
    <property type="match status" value="1"/>
</dbReference>
<accession>A0A0C9V8K0</accession>
<protein>
    <submittedName>
        <fullName evidence="4">Uncharacterized protein</fullName>
    </submittedName>
</protein>
<keyword evidence="5" id="KW-1185">Reference proteome</keyword>
<dbReference type="InterPro" id="IPR011990">
    <property type="entry name" value="TPR-like_helical_dom_sf"/>
</dbReference>
<dbReference type="AlphaFoldDB" id="A0A0C9V8K0"/>